<gene>
    <name evidence="1" type="ORF">MGYG_09165</name>
</gene>
<accession>E4V3V9</accession>
<evidence type="ECO:0000313" key="2">
    <source>
        <dbReference type="Proteomes" id="UP000002669"/>
    </source>
</evidence>
<reference evidence="2" key="1">
    <citation type="journal article" date="2012" name="MBio">
        <title>Comparative genome analysis of Trichophyton rubrum and related dermatophytes reveals candidate genes involved in infection.</title>
        <authorList>
            <person name="Martinez D.A."/>
            <person name="Oliver B.G."/>
            <person name="Graeser Y."/>
            <person name="Goldberg J.M."/>
            <person name="Li W."/>
            <person name="Martinez-Rossi N.M."/>
            <person name="Monod M."/>
            <person name="Shelest E."/>
            <person name="Barton R.C."/>
            <person name="Birch E."/>
            <person name="Brakhage A.A."/>
            <person name="Chen Z."/>
            <person name="Gurr S.J."/>
            <person name="Heiman D."/>
            <person name="Heitman J."/>
            <person name="Kosti I."/>
            <person name="Rossi A."/>
            <person name="Saif S."/>
            <person name="Samalova M."/>
            <person name="Saunders C.W."/>
            <person name="Shea T."/>
            <person name="Summerbell R.C."/>
            <person name="Xu J."/>
            <person name="Young S."/>
            <person name="Zeng Q."/>
            <person name="Birren B.W."/>
            <person name="Cuomo C.A."/>
            <person name="White T.C."/>
        </authorList>
    </citation>
    <scope>NUCLEOTIDE SEQUENCE [LARGE SCALE GENOMIC DNA]</scope>
    <source>
        <strain evidence="2">ATCC MYA-4604 / CBS 118893</strain>
    </source>
</reference>
<proteinExistence type="predicted"/>
<sequence length="149" mass="16561">MQGAGRAILTDLESGCLAESSGYIASSNAGFEKLSALEPHLAAFPLTNIRVERFLLFLLAVSLVWRDPPTLGSFGFWKPCACMDVEGVKEPRKTKAREEAQRVERRHSFSSKFTSLVQDKYQLASGLLRLDLLIPTPNIDHWLNIVSKA</sequence>
<dbReference type="RefSeq" id="XP_003170446.1">
    <property type="nucleotide sequence ID" value="XM_003170398.1"/>
</dbReference>
<dbReference type="Proteomes" id="UP000002669">
    <property type="component" value="Unassembled WGS sequence"/>
</dbReference>
<evidence type="ECO:0000313" key="1">
    <source>
        <dbReference type="EMBL" id="EFR04683.1"/>
    </source>
</evidence>
<organism evidence="2">
    <name type="scientific">Arthroderma gypseum (strain ATCC MYA-4604 / CBS 118893)</name>
    <name type="common">Microsporum gypseum</name>
    <dbReference type="NCBI Taxonomy" id="535722"/>
    <lineage>
        <taxon>Eukaryota</taxon>
        <taxon>Fungi</taxon>
        <taxon>Dikarya</taxon>
        <taxon>Ascomycota</taxon>
        <taxon>Pezizomycotina</taxon>
        <taxon>Eurotiomycetes</taxon>
        <taxon>Eurotiomycetidae</taxon>
        <taxon>Onygenales</taxon>
        <taxon>Arthrodermataceae</taxon>
        <taxon>Nannizzia</taxon>
    </lineage>
</organism>
<keyword evidence="2" id="KW-1185">Reference proteome</keyword>
<dbReference type="VEuPathDB" id="FungiDB:MGYG_09165"/>
<dbReference type="InParanoid" id="E4V3V9"/>
<dbReference type="GeneID" id="10025687"/>
<dbReference type="EMBL" id="DS989828">
    <property type="protein sequence ID" value="EFR04683.1"/>
    <property type="molecule type" value="Genomic_DNA"/>
</dbReference>
<name>E4V3V9_ARTGP</name>
<dbReference type="AlphaFoldDB" id="E4V3V9"/>
<dbReference type="HOGENOM" id="CLU_1749171_0_0_1"/>
<protein>
    <submittedName>
        <fullName evidence="1">Uncharacterized protein</fullName>
    </submittedName>
</protein>